<protein>
    <submittedName>
        <fullName evidence="4">FAD-binding protein</fullName>
    </submittedName>
</protein>
<dbReference type="PANTHER" id="PTHR13878:SF53">
    <property type="entry name" value="CYTOKININ DEHYDROGENASE 6"/>
    <property type="match status" value="1"/>
</dbReference>
<proteinExistence type="inferred from homology"/>
<evidence type="ECO:0000256" key="2">
    <source>
        <dbReference type="ARBA" id="ARBA00023002"/>
    </source>
</evidence>
<feature type="domain" description="FAD-binding PCMH-type" evidence="3">
    <location>
        <begin position="1"/>
        <end position="149"/>
    </location>
</feature>
<dbReference type="InterPro" id="IPR036318">
    <property type="entry name" value="FAD-bd_PCMH-like_sf"/>
</dbReference>
<accession>A0ABW7WR70</accession>
<name>A0ABW7WR70_9NOCA</name>
<dbReference type="PROSITE" id="PS51387">
    <property type="entry name" value="FAD_PCMH"/>
    <property type="match status" value="1"/>
</dbReference>
<dbReference type="InterPro" id="IPR006094">
    <property type="entry name" value="Oxid_FAD_bind_N"/>
</dbReference>
<sequence>MVCPAWSASSAARCGNFHCGAVSDRGGHRSVVASFDHCRPGRSRAIVGAGARWDDVLRATLDHDLMPPVSRLSGERDWQSIGGTLAVGGMSSRSIRYSAMVDNVSELEVVTGAGETTTCQPATSLFDAAAAGYGQSAVITGATLMLVPATKVIRMHWLLYATADEGMGRVAVLLLTLSAEMERSFTAERAAHARAVAEVAGCGVG</sequence>
<dbReference type="PANTHER" id="PTHR13878">
    <property type="entry name" value="GULONOLACTONE OXIDASE"/>
    <property type="match status" value="1"/>
</dbReference>
<evidence type="ECO:0000259" key="3">
    <source>
        <dbReference type="PROSITE" id="PS51387"/>
    </source>
</evidence>
<evidence type="ECO:0000256" key="1">
    <source>
        <dbReference type="ARBA" id="ARBA00005466"/>
    </source>
</evidence>
<evidence type="ECO:0000313" key="4">
    <source>
        <dbReference type="EMBL" id="MFI2325489.1"/>
    </source>
</evidence>
<organism evidence="4 5">
    <name type="scientific">Nocardia beijingensis</name>
    <dbReference type="NCBI Taxonomy" id="95162"/>
    <lineage>
        <taxon>Bacteria</taxon>
        <taxon>Bacillati</taxon>
        <taxon>Actinomycetota</taxon>
        <taxon>Actinomycetes</taxon>
        <taxon>Mycobacteriales</taxon>
        <taxon>Nocardiaceae</taxon>
        <taxon>Nocardia</taxon>
    </lineage>
</organism>
<dbReference type="Pfam" id="PF01565">
    <property type="entry name" value="FAD_binding_4"/>
    <property type="match status" value="1"/>
</dbReference>
<dbReference type="Gene3D" id="3.30.465.10">
    <property type="match status" value="1"/>
</dbReference>
<gene>
    <name evidence="4" type="ORF">ACH47G_33815</name>
</gene>
<dbReference type="EMBL" id="JBIRXV010000013">
    <property type="protein sequence ID" value="MFI2325489.1"/>
    <property type="molecule type" value="Genomic_DNA"/>
</dbReference>
<evidence type="ECO:0000313" key="5">
    <source>
        <dbReference type="Proteomes" id="UP001611450"/>
    </source>
</evidence>
<keyword evidence="2" id="KW-0560">Oxidoreductase</keyword>
<dbReference type="Proteomes" id="UP001611450">
    <property type="component" value="Unassembled WGS sequence"/>
</dbReference>
<dbReference type="InterPro" id="IPR050432">
    <property type="entry name" value="FAD-linked_Oxidoreductases_BP"/>
</dbReference>
<reference evidence="4 5" key="1">
    <citation type="submission" date="2024-10" db="EMBL/GenBank/DDBJ databases">
        <title>The Natural Products Discovery Center: Release of the First 8490 Sequenced Strains for Exploring Actinobacteria Biosynthetic Diversity.</title>
        <authorList>
            <person name="Kalkreuter E."/>
            <person name="Kautsar S.A."/>
            <person name="Yang D."/>
            <person name="Bader C.D."/>
            <person name="Teijaro C.N."/>
            <person name="Fluegel L."/>
            <person name="Davis C.M."/>
            <person name="Simpson J.R."/>
            <person name="Lauterbach L."/>
            <person name="Steele A.D."/>
            <person name="Gui C."/>
            <person name="Meng S."/>
            <person name="Li G."/>
            <person name="Viehrig K."/>
            <person name="Ye F."/>
            <person name="Su P."/>
            <person name="Kiefer A.F."/>
            <person name="Nichols A."/>
            <person name="Cepeda A.J."/>
            <person name="Yan W."/>
            <person name="Fan B."/>
            <person name="Jiang Y."/>
            <person name="Adhikari A."/>
            <person name="Zheng C.-J."/>
            <person name="Schuster L."/>
            <person name="Cowan T.M."/>
            <person name="Smanski M.J."/>
            <person name="Chevrette M.G."/>
            <person name="De Carvalho L.P.S."/>
            <person name="Shen B."/>
        </authorList>
    </citation>
    <scope>NUCLEOTIDE SEQUENCE [LARGE SCALE GENOMIC DNA]</scope>
    <source>
        <strain evidence="4 5">NPDC019626</strain>
    </source>
</reference>
<keyword evidence="5" id="KW-1185">Reference proteome</keyword>
<comment type="similarity">
    <text evidence="1">Belongs to the oxygen-dependent FAD-linked oxidoreductase family.</text>
</comment>
<dbReference type="SUPFAM" id="SSF56176">
    <property type="entry name" value="FAD-binding/transporter-associated domain-like"/>
    <property type="match status" value="1"/>
</dbReference>
<dbReference type="InterPro" id="IPR016166">
    <property type="entry name" value="FAD-bd_PCMH"/>
</dbReference>
<dbReference type="RefSeq" id="WP_396953562.1">
    <property type="nucleotide sequence ID" value="NZ_JBIRXV010000013.1"/>
</dbReference>
<comment type="caution">
    <text evidence="4">The sequence shown here is derived from an EMBL/GenBank/DDBJ whole genome shotgun (WGS) entry which is preliminary data.</text>
</comment>
<dbReference type="InterPro" id="IPR016169">
    <property type="entry name" value="FAD-bd_PCMH_sub2"/>
</dbReference>